<dbReference type="AlphaFoldDB" id="A0A0G0FLP6"/>
<evidence type="ECO:0000313" key="2">
    <source>
        <dbReference type="Proteomes" id="UP000034508"/>
    </source>
</evidence>
<organism evidence="1 2">
    <name type="scientific">Berkelbacteria bacterium GW2011_GWA1_36_9</name>
    <dbReference type="NCBI Taxonomy" id="1618331"/>
    <lineage>
        <taxon>Bacteria</taxon>
        <taxon>Candidatus Berkelbacteria</taxon>
    </lineage>
</organism>
<proteinExistence type="predicted"/>
<protein>
    <submittedName>
        <fullName evidence="1">Uncharacterized protein</fullName>
    </submittedName>
</protein>
<reference evidence="1 2" key="1">
    <citation type="journal article" date="2015" name="Nature">
        <title>rRNA introns, odd ribosomes, and small enigmatic genomes across a large radiation of phyla.</title>
        <authorList>
            <person name="Brown C.T."/>
            <person name="Hug L.A."/>
            <person name="Thomas B.C."/>
            <person name="Sharon I."/>
            <person name="Castelle C.J."/>
            <person name="Singh A."/>
            <person name="Wilkins M.J."/>
            <person name="Williams K.H."/>
            <person name="Banfield J.F."/>
        </authorList>
    </citation>
    <scope>NUCLEOTIDE SEQUENCE [LARGE SCALE GENOMIC DNA]</scope>
</reference>
<dbReference type="Gene3D" id="1.20.5.190">
    <property type="match status" value="1"/>
</dbReference>
<dbReference type="EMBL" id="LBSM01000002">
    <property type="protein sequence ID" value="KKQ18717.1"/>
    <property type="molecule type" value="Genomic_DNA"/>
</dbReference>
<comment type="caution">
    <text evidence="1">The sequence shown here is derived from an EMBL/GenBank/DDBJ whole genome shotgun (WGS) entry which is preliminary data.</text>
</comment>
<name>A0A0G0FLP6_9BACT</name>
<dbReference type="Proteomes" id="UP000034508">
    <property type="component" value="Unassembled WGS sequence"/>
</dbReference>
<evidence type="ECO:0000313" key="1">
    <source>
        <dbReference type="EMBL" id="KKQ18717.1"/>
    </source>
</evidence>
<accession>A0A0G0FLP6</accession>
<gene>
    <name evidence="1" type="ORF">US31_C0002G0062</name>
</gene>
<sequence>MDKPLTEKSLEKVIKKTFKAEFKSAFKEEFKGAFQESFKESFRPAFQESFKESFKPAFQGAFEPYALTIQQDFARLKERDDILAEDVSEIKSDVSDLHDGQQRIEQRQMVEIKRKDFLSIKLDNHEKRIVRLEKNPTR</sequence>